<dbReference type="InterPro" id="IPR000600">
    <property type="entry name" value="ROK"/>
</dbReference>
<proteinExistence type="inferred from homology"/>
<dbReference type="AlphaFoldDB" id="A0A0G0HVB2"/>
<organism evidence="2 3">
    <name type="scientific">Candidatus Woesebacteria bacterium GW2011_GWA1_37_8</name>
    <dbReference type="NCBI Taxonomy" id="1618546"/>
    <lineage>
        <taxon>Bacteria</taxon>
        <taxon>Candidatus Woeseibacteriota</taxon>
    </lineage>
</organism>
<comment type="caution">
    <text evidence="2">The sequence shown here is derived from an EMBL/GenBank/DDBJ whole genome shotgun (WGS) entry which is preliminary data.</text>
</comment>
<dbReference type="Pfam" id="PF00480">
    <property type="entry name" value="ROK"/>
    <property type="match status" value="2"/>
</dbReference>
<evidence type="ECO:0008006" key="4">
    <source>
        <dbReference type="Google" id="ProtNLM"/>
    </source>
</evidence>
<evidence type="ECO:0000313" key="3">
    <source>
        <dbReference type="Proteomes" id="UP000034603"/>
    </source>
</evidence>
<name>A0A0G0HVB2_9BACT</name>
<accession>A0A0G0HVB2</accession>
<dbReference type="Gene3D" id="3.30.420.40">
    <property type="match status" value="2"/>
</dbReference>
<dbReference type="Proteomes" id="UP000034603">
    <property type="component" value="Unassembled WGS sequence"/>
</dbReference>
<protein>
    <recommendedName>
        <fullName evidence="4">ROK family protein</fullName>
    </recommendedName>
</protein>
<dbReference type="InterPro" id="IPR043129">
    <property type="entry name" value="ATPase_NBD"/>
</dbReference>
<dbReference type="CDD" id="cd23763">
    <property type="entry name" value="ASKHA_ATPase_ROK"/>
    <property type="match status" value="1"/>
</dbReference>
<reference evidence="2 3" key="1">
    <citation type="journal article" date="2015" name="Nature">
        <title>rRNA introns, odd ribosomes, and small enigmatic genomes across a large radiation of phyla.</title>
        <authorList>
            <person name="Brown C.T."/>
            <person name="Hug L.A."/>
            <person name="Thomas B.C."/>
            <person name="Sharon I."/>
            <person name="Castelle C.J."/>
            <person name="Singh A."/>
            <person name="Wilkins M.J."/>
            <person name="Williams K.H."/>
            <person name="Banfield J.F."/>
        </authorList>
    </citation>
    <scope>NUCLEOTIDE SEQUENCE [LARGE SCALE GENOMIC DNA]</scope>
</reference>
<dbReference type="SUPFAM" id="SSF53067">
    <property type="entry name" value="Actin-like ATPase domain"/>
    <property type="match status" value="1"/>
</dbReference>
<dbReference type="EMBL" id="LBTR01000004">
    <property type="protein sequence ID" value="KKQ46192.1"/>
    <property type="molecule type" value="Genomic_DNA"/>
</dbReference>
<evidence type="ECO:0000313" key="2">
    <source>
        <dbReference type="EMBL" id="KKQ46192.1"/>
    </source>
</evidence>
<dbReference type="PANTHER" id="PTHR18964:SF149">
    <property type="entry name" value="BIFUNCTIONAL UDP-N-ACETYLGLUCOSAMINE 2-EPIMERASE_N-ACETYLMANNOSAMINE KINASE"/>
    <property type="match status" value="1"/>
</dbReference>
<comment type="similarity">
    <text evidence="1">Belongs to the ROK (NagC/XylR) family.</text>
</comment>
<dbReference type="PANTHER" id="PTHR18964">
    <property type="entry name" value="ROK (REPRESSOR, ORF, KINASE) FAMILY"/>
    <property type="match status" value="1"/>
</dbReference>
<gene>
    <name evidence="2" type="ORF">US62_C0004G0005</name>
</gene>
<sequence>MYFLFDIGGTKMRFSSSVDGVNIDGIEIVDTPVLFDKALAQISLMYDKFSKMGSIDKISGGIAGIFDKERRILLDSYNLPDWKNRNISQIFTDKFKCRINLDNDAALEGLGEAVYGVGKGYKIVAYLTVGTGLGGARIVDGAIDVRNTGFEPGHQIMDTTNLTDLGDLVSGGGFKIRFGVDARRVTDGKIWAENERILAIGIHNTIVHWSPEIVILGGGLIEEEKYKIENLNNLLLKLSKNYPYPANIVKSSLGDKAGLLGALHMARI</sequence>
<evidence type="ECO:0000256" key="1">
    <source>
        <dbReference type="ARBA" id="ARBA00006479"/>
    </source>
</evidence>